<feature type="region of interest" description="Disordered" evidence="1">
    <location>
        <begin position="21"/>
        <end position="66"/>
    </location>
</feature>
<reference evidence="2 3" key="1">
    <citation type="submission" date="2022-08" db="EMBL/GenBank/DDBJ databases">
        <title>Myroides zhujiangensis sp. nov., a novel bacterium isolated from sediment in the Pearl River Estuary.</title>
        <authorList>
            <person name="Cui L."/>
        </authorList>
    </citation>
    <scope>NUCLEOTIDE SEQUENCE [LARGE SCALE GENOMIC DNA]</scope>
    <source>
        <strain evidence="2 3">SCSIO 72103</strain>
    </source>
</reference>
<evidence type="ECO:0008006" key="4">
    <source>
        <dbReference type="Google" id="ProtNLM"/>
    </source>
</evidence>
<dbReference type="PROSITE" id="PS51257">
    <property type="entry name" value="PROKAR_LIPOPROTEIN"/>
    <property type="match status" value="1"/>
</dbReference>
<gene>
    <name evidence="2" type="ORF">NPX36_06075</name>
</gene>
<sequence length="66" mass="7134">MKNTLLFLVTIALFISCNKDDQAPQKAAPQQQIPPQQTAPGMKGKPKPANQPPVQRCDISVGQPLP</sequence>
<evidence type="ECO:0000256" key="1">
    <source>
        <dbReference type="SAM" id="MobiDB-lite"/>
    </source>
</evidence>
<dbReference type="Proteomes" id="UP001317001">
    <property type="component" value="Chromosome"/>
</dbReference>
<organism evidence="2 3">
    <name type="scientific">Paenimyroides aestuarii</name>
    <dbReference type="NCBI Taxonomy" id="2968490"/>
    <lineage>
        <taxon>Bacteria</taxon>
        <taxon>Pseudomonadati</taxon>
        <taxon>Bacteroidota</taxon>
        <taxon>Flavobacteriia</taxon>
        <taxon>Flavobacteriales</taxon>
        <taxon>Flavobacteriaceae</taxon>
        <taxon>Paenimyroides</taxon>
    </lineage>
</organism>
<protein>
    <recommendedName>
        <fullName evidence="4">Lipoprotein</fullName>
    </recommendedName>
</protein>
<proteinExistence type="predicted"/>
<dbReference type="EMBL" id="CP102382">
    <property type="protein sequence ID" value="UUV22608.1"/>
    <property type="molecule type" value="Genomic_DNA"/>
</dbReference>
<evidence type="ECO:0000313" key="2">
    <source>
        <dbReference type="EMBL" id="UUV22608.1"/>
    </source>
</evidence>
<keyword evidence="3" id="KW-1185">Reference proteome</keyword>
<dbReference type="RefSeq" id="WP_257500523.1">
    <property type="nucleotide sequence ID" value="NZ_CP102382.1"/>
</dbReference>
<name>A0ABY5NVT0_9FLAO</name>
<feature type="compositionally biased region" description="Low complexity" evidence="1">
    <location>
        <begin position="24"/>
        <end position="40"/>
    </location>
</feature>
<accession>A0ABY5NVT0</accession>
<evidence type="ECO:0000313" key="3">
    <source>
        <dbReference type="Proteomes" id="UP001317001"/>
    </source>
</evidence>